<name>A0A9Q0ZA78_SALPP</name>
<comment type="caution">
    <text evidence="1">The sequence shown here is derived from an EMBL/GenBank/DDBJ whole genome shotgun (WGS) entry which is preliminary data.</text>
</comment>
<reference evidence="1" key="1">
    <citation type="submission" date="2022-11" db="EMBL/GenBank/DDBJ databases">
        <authorList>
            <person name="Hyden B.L."/>
            <person name="Feng K."/>
            <person name="Yates T."/>
            <person name="Jawdy S."/>
            <person name="Smart L.B."/>
            <person name="Muchero W."/>
        </authorList>
    </citation>
    <scope>NUCLEOTIDE SEQUENCE</scope>
    <source>
        <tissue evidence="1">Shoot tip</tissue>
    </source>
</reference>
<keyword evidence="2" id="KW-1185">Reference proteome</keyword>
<accession>A0A9Q0ZA78</accession>
<sequence>MGFLYTRITGLEGNELVNWTRAVVGEFGVAEKGNLGIEVGISAGVHELTRVPHMIRVHLSSAEACIHTGHFLKFYDSYNLNLFHVGGKMMPSGARAAGLGFAPTKPSPAASSTDAGV</sequence>
<reference evidence="1" key="2">
    <citation type="journal article" date="2023" name="Int. J. Mol. Sci.">
        <title>De Novo Assembly and Annotation of 11 Diverse Shrub Willow (Salix) Genomes Reveals Novel Gene Organization in Sex-Linked Regions.</title>
        <authorList>
            <person name="Hyden B."/>
            <person name="Feng K."/>
            <person name="Yates T.B."/>
            <person name="Jawdy S."/>
            <person name="Cereghino C."/>
            <person name="Smart L.B."/>
            <person name="Muchero W."/>
        </authorList>
    </citation>
    <scope>NUCLEOTIDE SEQUENCE</scope>
    <source>
        <tissue evidence="1">Shoot tip</tissue>
    </source>
</reference>
<dbReference type="AlphaFoldDB" id="A0A9Q0ZA78"/>
<organism evidence="1 2">
    <name type="scientific">Salix purpurea</name>
    <name type="common">Purple osier willow</name>
    <dbReference type="NCBI Taxonomy" id="77065"/>
    <lineage>
        <taxon>Eukaryota</taxon>
        <taxon>Viridiplantae</taxon>
        <taxon>Streptophyta</taxon>
        <taxon>Embryophyta</taxon>
        <taxon>Tracheophyta</taxon>
        <taxon>Spermatophyta</taxon>
        <taxon>Magnoliopsida</taxon>
        <taxon>eudicotyledons</taxon>
        <taxon>Gunneridae</taxon>
        <taxon>Pentapetalae</taxon>
        <taxon>rosids</taxon>
        <taxon>fabids</taxon>
        <taxon>Malpighiales</taxon>
        <taxon>Salicaceae</taxon>
        <taxon>Saliceae</taxon>
        <taxon>Salix</taxon>
    </lineage>
</organism>
<gene>
    <name evidence="1" type="ORF">OIU79_004995</name>
</gene>
<evidence type="ECO:0000313" key="2">
    <source>
        <dbReference type="Proteomes" id="UP001151532"/>
    </source>
</evidence>
<evidence type="ECO:0000313" key="1">
    <source>
        <dbReference type="EMBL" id="KAJ6726971.1"/>
    </source>
</evidence>
<dbReference type="Proteomes" id="UP001151532">
    <property type="component" value="Chromosome 8"/>
</dbReference>
<protein>
    <submittedName>
        <fullName evidence="1">Uncharacterized protein</fullName>
    </submittedName>
</protein>
<proteinExistence type="predicted"/>
<dbReference type="EMBL" id="JAPFFK010000013">
    <property type="protein sequence ID" value="KAJ6726971.1"/>
    <property type="molecule type" value="Genomic_DNA"/>
</dbReference>